<organism evidence="4 5">
    <name type="scientific">Lactococcus garvieae</name>
    <dbReference type="NCBI Taxonomy" id="1363"/>
    <lineage>
        <taxon>Bacteria</taxon>
        <taxon>Bacillati</taxon>
        <taxon>Bacillota</taxon>
        <taxon>Bacilli</taxon>
        <taxon>Lactobacillales</taxon>
        <taxon>Streptococcaceae</taxon>
        <taxon>Lactococcus</taxon>
    </lineage>
</organism>
<name>A0A1I4FMV4_9LACT</name>
<dbReference type="Gene3D" id="3.40.50.720">
    <property type="entry name" value="NAD(P)-binding Rossmann-like Domain"/>
    <property type="match status" value="1"/>
</dbReference>
<dbReference type="AlphaFoldDB" id="A0A1I4FMV4"/>
<dbReference type="GO" id="GO:0016020">
    <property type="term" value="C:membrane"/>
    <property type="evidence" value="ECO:0007669"/>
    <property type="project" value="TreeGrafter"/>
</dbReference>
<dbReference type="PRINTS" id="PR00081">
    <property type="entry name" value="GDHRDH"/>
</dbReference>
<dbReference type="PROSITE" id="PS00061">
    <property type="entry name" value="ADH_SHORT"/>
    <property type="match status" value="1"/>
</dbReference>
<dbReference type="SUPFAM" id="SSF51735">
    <property type="entry name" value="NAD(P)-binding Rossmann-fold domains"/>
    <property type="match status" value="1"/>
</dbReference>
<reference evidence="4 5" key="1">
    <citation type="submission" date="2016-10" db="EMBL/GenBank/DDBJ databases">
        <authorList>
            <person name="de Groot N.N."/>
        </authorList>
    </citation>
    <scope>NUCLEOTIDE SEQUENCE [LARGE SCALE GENOMIC DNA]</scope>
    <source>
        <strain evidence="4 5">M79</strain>
    </source>
</reference>
<proteinExistence type="inferred from homology"/>
<sequence>MKKKLSKKNIVITGASGDIAQALIQRLEGHNLILLSRSLPQPVIPEKVDILINNAGFGEFAELSNLSDEQIDEMFKVNTLDLIKRTRDLRPELQVINIASIAGKLPTAKSTVYAASKAAVLAFSDALRLENPNLIVTTINTGPVRTKFHKDNVDYLEKVGENAVSAEYVADKIEQVLGKKKREVNLPVQLAFVAKIRALFPSLVDNIGNRFFNYK</sequence>
<protein>
    <recommendedName>
        <fullName evidence="6">Oxidoreductase</fullName>
    </recommendedName>
</protein>
<dbReference type="GO" id="GO:0016491">
    <property type="term" value="F:oxidoreductase activity"/>
    <property type="evidence" value="ECO:0007669"/>
    <property type="project" value="UniProtKB-KW"/>
</dbReference>
<dbReference type="PANTHER" id="PTHR44196:SF1">
    <property type="entry name" value="DEHYDROGENASE_REDUCTASE SDR FAMILY MEMBER 7B"/>
    <property type="match status" value="1"/>
</dbReference>
<dbReference type="PANTHER" id="PTHR44196">
    <property type="entry name" value="DEHYDROGENASE/REDUCTASE SDR FAMILY MEMBER 7B"/>
    <property type="match status" value="1"/>
</dbReference>
<keyword evidence="2" id="KW-0560">Oxidoreductase</keyword>
<dbReference type="Pfam" id="PF00106">
    <property type="entry name" value="adh_short"/>
    <property type="match status" value="1"/>
</dbReference>
<evidence type="ECO:0000256" key="2">
    <source>
        <dbReference type="ARBA" id="ARBA00023002"/>
    </source>
</evidence>
<evidence type="ECO:0000313" key="4">
    <source>
        <dbReference type="EMBL" id="SFL18749.1"/>
    </source>
</evidence>
<evidence type="ECO:0000256" key="1">
    <source>
        <dbReference type="ARBA" id="ARBA00006484"/>
    </source>
</evidence>
<evidence type="ECO:0008006" key="6">
    <source>
        <dbReference type="Google" id="ProtNLM"/>
    </source>
</evidence>
<comment type="similarity">
    <text evidence="1 3">Belongs to the short-chain dehydrogenases/reductases (SDR) family.</text>
</comment>
<dbReference type="RefSeq" id="WP_074750476.1">
    <property type="nucleotide sequence ID" value="NZ_CAXVJC010000010.1"/>
</dbReference>
<dbReference type="InterPro" id="IPR020904">
    <property type="entry name" value="Sc_DH/Rdtase_CS"/>
</dbReference>
<dbReference type="EMBL" id="FOTJ01000002">
    <property type="protein sequence ID" value="SFL18749.1"/>
    <property type="molecule type" value="Genomic_DNA"/>
</dbReference>
<accession>A0A1I4FMV4</accession>
<evidence type="ECO:0000313" key="5">
    <source>
        <dbReference type="Proteomes" id="UP000181969"/>
    </source>
</evidence>
<evidence type="ECO:0000256" key="3">
    <source>
        <dbReference type="RuleBase" id="RU000363"/>
    </source>
</evidence>
<dbReference type="Proteomes" id="UP000181969">
    <property type="component" value="Unassembled WGS sequence"/>
</dbReference>
<dbReference type="InterPro" id="IPR036291">
    <property type="entry name" value="NAD(P)-bd_dom_sf"/>
</dbReference>
<dbReference type="OrthoDB" id="9793345at2"/>
<dbReference type="PRINTS" id="PR00080">
    <property type="entry name" value="SDRFAMILY"/>
</dbReference>
<gene>
    <name evidence="4" type="ORF">SAMN05216438_10259</name>
</gene>
<dbReference type="InterPro" id="IPR002347">
    <property type="entry name" value="SDR_fam"/>
</dbReference>